<dbReference type="RefSeq" id="WP_258569423.1">
    <property type="nucleotide sequence ID" value="NZ_JAKUDN010000002.1"/>
</dbReference>
<dbReference type="EMBL" id="JAKUDN010000002">
    <property type="protein sequence ID" value="MCP8352317.1"/>
    <property type="molecule type" value="Genomic_DNA"/>
</dbReference>
<dbReference type="Gene3D" id="3.30.750.24">
    <property type="entry name" value="STAS domain"/>
    <property type="match status" value="1"/>
</dbReference>
<comment type="caution">
    <text evidence="1">The sequence shown here is derived from an EMBL/GenBank/DDBJ whole genome shotgun (WGS) entry which is preliminary data.</text>
</comment>
<dbReference type="SUPFAM" id="SSF52091">
    <property type="entry name" value="SpoIIaa-like"/>
    <property type="match status" value="1"/>
</dbReference>
<organism evidence="1 2">
    <name type="scientific">Candidatus Synchoanobacter obligatus</name>
    <dbReference type="NCBI Taxonomy" id="2919597"/>
    <lineage>
        <taxon>Bacteria</taxon>
        <taxon>Pseudomonadati</taxon>
        <taxon>Pseudomonadota</taxon>
        <taxon>Gammaproteobacteria</taxon>
        <taxon>Candidatus Comchoanobacterales</taxon>
        <taxon>Candidatus Comchoanobacteraceae</taxon>
        <taxon>Candidatus Synchoanobacter</taxon>
    </lineage>
</organism>
<accession>A0ABT1L566</accession>
<dbReference type="InterPro" id="IPR036513">
    <property type="entry name" value="STAS_dom_sf"/>
</dbReference>
<reference evidence="1 2" key="1">
    <citation type="journal article" date="2022" name="Nat. Microbiol.">
        <title>The microbiome of a bacterivorous marine choanoflagellate contains a resource-demanding obligate bacterial associate.</title>
        <authorList>
            <person name="Needham D.M."/>
            <person name="Poirier C."/>
            <person name="Bachy C."/>
            <person name="George E.E."/>
            <person name="Wilken S."/>
            <person name="Yung C.C.M."/>
            <person name="Limardo A.J."/>
            <person name="Morando M."/>
            <person name="Sudek L."/>
            <person name="Malmstrom R.R."/>
            <person name="Keeling P.J."/>
            <person name="Santoro A.E."/>
            <person name="Worden A.Z."/>
        </authorList>
    </citation>
    <scope>NUCLEOTIDE SEQUENCE [LARGE SCALE GENOMIC DNA]</scope>
    <source>
        <strain evidence="1 2">Comchoano-2</strain>
    </source>
</reference>
<name>A0ABT1L566_9GAMM</name>
<proteinExistence type="predicted"/>
<evidence type="ECO:0000313" key="1">
    <source>
        <dbReference type="EMBL" id="MCP8352317.1"/>
    </source>
</evidence>
<keyword evidence="2" id="KW-1185">Reference proteome</keyword>
<evidence type="ECO:0000313" key="2">
    <source>
        <dbReference type="Proteomes" id="UP001320768"/>
    </source>
</evidence>
<dbReference type="Proteomes" id="UP001320768">
    <property type="component" value="Unassembled WGS sequence"/>
</dbReference>
<gene>
    <name evidence="1" type="ORF">MKS91_03320</name>
</gene>
<protein>
    <submittedName>
        <fullName evidence="1">STAS domain-containing protein</fullName>
    </submittedName>
</protein>
<sequence length="84" mass="9375">MKYSVSVEALNLKTVKAVHEEVMLNLALAKDIHIDLSRVDAIDTAGIASMLCWIKYAREKNIVCDFELSDAIQSVLSSYQFSLP</sequence>